<evidence type="ECO:0000313" key="2">
    <source>
        <dbReference type="Proteomes" id="UP000294933"/>
    </source>
</evidence>
<dbReference type="OrthoDB" id="3168582at2759"/>
<dbReference type="AlphaFoldDB" id="A0A4Y7Q409"/>
<dbReference type="EMBL" id="ML170177">
    <property type="protein sequence ID" value="TDL22061.1"/>
    <property type="molecule type" value="Genomic_DNA"/>
</dbReference>
<accession>A0A4Y7Q409</accession>
<reference evidence="1 2" key="1">
    <citation type="submission" date="2018-06" db="EMBL/GenBank/DDBJ databases">
        <title>A transcriptomic atlas of mushroom development highlights an independent origin of complex multicellularity.</title>
        <authorList>
            <consortium name="DOE Joint Genome Institute"/>
            <person name="Krizsan K."/>
            <person name="Almasi E."/>
            <person name="Merenyi Z."/>
            <person name="Sahu N."/>
            <person name="Viragh M."/>
            <person name="Koszo T."/>
            <person name="Mondo S."/>
            <person name="Kiss B."/>
            <person name="Balint B."/>
            <person name="Kues U."/>
            <person name="Barry K."/>
            <person name="Hegedus J.C."/>
            <person name="Henrissat B."/>
            <person name="Johnson J."/>
            <person name="Lipzen A."/>
            <person name="Ohm R."/>
            <person name="Nagy I."/>
            <person name="Pangilinan J."/>
            <person name="Yan J."/>
            <person name="Xiong Y."/>
            <person name="Grigoriev I.V."/>
            <person name="Hibbett D.S."/>
            <person name="Nagy L.G."/>
        </authorList>
    </citation>
    <scope>NUCLEOTIDE SEQUENCE [LARGE SCALE GENOMIC DNA]</scope>
    <source>
        <strain evidence="1 2">SZMC22713</strain>
    </source>
</reference>
<keyword evidence="2" id="KW-1185">Reference proteome</keyword>
<sequence length="188" mass="20897">MSETRRLLEAATALSHTLTAASIPHAFHGSLLVAVLANLPTCNEILCIVEGGNTHPFRRVRQAVTGHESLTATNSPWTNRLHVTYHRVTPPINVEILPAGEEGPRRLDGSTVTTIRGLPFLTISEFVRAKIKARGLEHDAQDIVFALGRYWQLIDINRILDQDMDKFVLRYPAAAQAWAAIKNRYGAR</sequence>
<protein>
    <submittedName>
        <fullName evidence="1">Uncharacterized protein</fullName>
    </submittedName>
</protein>
<dbReference type="VEuPathDB" id="FungiDB:BD410DRAFT_866125"/>
<dbReference type="Proteomes" id="UP000294933">
    <property type="component" value="Unassembled WGS sequence"/>
</dbReference>
<evidence type="ECO:0000313" key="1">
    <source>
        <dbReference type="EMBL" id="TDL22061.1"/>
    </source>
</evidence>
<name>A0A4Y7Q409_9AGAM</name>
<dbReference type="STRING" id="50990.A0A4Y7Q409"/>
<gene>
    <name evidence="1" type="ORF">BD410DRAFT_866125</name>
</gene>
<proteinExistence type="predicted"/>
<organism evidence="1 2">
    <name type="scientific">Rickenella mellea</name>
    <dbReference type="NCBI Taxonomy" id="50990"/>
    <lineage>
        <taxon>Eukaryota</taxon>
        <taxon>Fungi</taxon>
        <taxon>Dikarya</taxon>
        <taxon>Basidiomycota</taxon>
        <taxon>Agaricomycotina</taxon>
        <taxon>Agaricomycetes</taxon>
        <taxon>Hymenochaetales</taxon>
        <taxon>Rickenellaceae</taxon>
        <taxon>Rickenella</taxon>
    </lineage>
</organism>